<dbReference type="InterPro" id="IPR011333">
    <property type="entry name" value="SKP1/BTB/POZ_sf"/>
</dbReference>
<dbReference type="CDD" id="cd18186">
    <property type="entry name" value="BTB_POZ_ZBTB_KLHL-like"/>
    <property type="match status" value="1"/>
</dbReference>
<organism evidence="2 3">
    <name type="scientific">Nephila pilipes</name>
    <name type="common">Giant wood spider</name>
    <name type="synonym">Nephila maculata</name>
    <dbReference type="NCBI Taxonomy" id="299642"/>
    <lineage>
        <taxon>Eukaryota</taxon>
        <taxon>Metazoa</taxon>
        <taxon>Ecdysozoa</taxon>
        <taxon>Arthropoda</taxon>
        <taxon>Chelicerata</taxon>
        <taxon>Arachnida</taxon>
        <taxon>Araneae</taxon>
        <taxon>Araneomorphae</taxon>
        <taxon>Entelegynae</taxon>
        <taxon>Araneoidea</taxon>
        <taxon>Nephilidae</taxon>
        <taxon>Nephila</taxon>
    </lineage>
</organism>
<dbReference type="EMBL" id="BMAW01009045">
    <property type="protein sequence ID" value="GFT11740.1"/>
    <property type="molecule type" value="Genomic_DNA"/>
</dbReference>
<dbReference type="InterPro" id="IPR000210">
    <property type="entry name" value="BTB/POZ_dom"/>
</dbReference>
<sequence>MISMYWKELTRRFLLNRRGVHLYSGSPVYYPTVNQREDGSDLSRHHISVQRWKSSGDATLRTETETFAHSLVLSARSPVFDMFDSDFKELNGIVDIVDLEDDTYAEQHMHTSDIVDEITWESALKLFTAADKYQRP</sequence>
<gene>
    <name evidence="2" type="ORF">NPIL_315991</name>
</gene>
<protein>
    <recommendedName>
        <fullName evidence="1">BTB domain-containing protein</fullName>
    </recommendedName>
</protein>
<dbReference type="OrthoDB" id="6359816at2759"/>
<evidence type="ECO:0000259" key="1">
    <source>
        <dbReference type="Pfam" id="PF00651"/>
    </source>
</evidence>
<comment type="caution">
    <text evidence="2">The sequence shown here is derived from an EMBL/GenBank/DDBJ whole genome shotgun (WGS) entry which is preliminary data.</text>
</comment>
<dbReference type="Gene3D" id="3.30.710.10">
    <property type="entry name" value="Potassium Channel Kv1.1, Chain A"/>
    <property type="match status" value="1"/>
</dbReference>
<evidence type="ECO:0000313" key="2">
    <source>
        <dbReference type="EMBL" id="GFT11740.1"/>
    </source>
</evidence>
<keyword evidence="3" id="KW-1185">Reference proteome</keyword>
<evidence type="ECO:0000313" key="3">
    <source>
        <dbReference type="Proteomes" id="UP000887013"/>
    </source>
</evidence>
<dbReference type="AlphaFoldDB" id="A0A8X6NF10"/>
<proteinExistence type="predicted"/>
<feature type="domain" description="BTB" evidence="1">
    <location>
        <begin position="56"/>
        <end position="134"/>
    </location>
</feature>
<dbReference type="Proteomes" id="UP000887013">
    <property type="component" value="Unassembled WGS sequence"/>
</dbReference>
<dbReference type="Pfam" id="PF00651">
    <property type="entry name" value="BTB"/>
    <property type="match status" value="1"/>
</dbReference>
<accession>A0A8X6NF10</accession>
<name>A0A8X6NF10_NEPPI</name>
<reference evidence="2" key="1">
    <citation type="submission" date="2020-08" db="EMBL/GenBank/DDBJ databases">
        <title>Multicomponent nature underlies the extraordinary mechanical properties of spider dragline silk.</title>
        <authorList>
            <person name="Kono N."/>
            <person name="Nakamura H."/>
            <person name="Mori M."/>
            <person name="Yoshida Y."/>
            <person name="Ohtoshi R."/>
            <person name="Malay A.D."/>
            <person name="Moran D.A.P."/>
            <person name="Tomita M."/>
            <person name="Numata K."/>
            <person name="Arakawa K."/>
        </authorList>
    </citation>
    <scope>NUCLEOTIDE SEQUENCE</scope>
</reference>
<dbReference type="SUPFAM" id="SSF54695">
    <property type="entry name" value="POZ domain"/>
    <property type="match status" value="1"/>
</dbReference>